<dbReference type="PANTHER" id="PTHR10333">
    <property type="entry name" value="INHIBITOR OF GROWTH PROTEIN"/>
    <property type="match status" value="1"/>
</dbReference>
<feature type="binding site" evidence="11">
    <location>
        <position position="134"/>
    </location>
    <ligand>
        <name>Zn(2+)</name>
        <dbReference type="ChEBI" id="CHEBI:29105"/>
        <label>1</label>
    </ligand>
</feature>
<keyword evidence="4 11" id="KW-0479">Metal-binding</keyword>
<name>A0A4Q9LN55_9MICR</name>
<feature type="site" description="Histone H3K4me3 binding" evidence="10">
    <location>
        <position position="148"/>
    </location>
</feature>
<dbReference type="GO" id="GO:0008270">
    <property type="term" value="F:zinc ion binding"/>
    <property type="evidence" value="ECO:0007669"/>
    <property type="project" value="UniProtKB-KW"/>
</dbReference>
<dbReference type="STRING" id="148818.A0A4Q9LN55"/>
<protein>
    <submittedName>
        <fullName evidence="16">PHD-finger domain-containing protein</fullName>
    </submittedName>
</protein>
<dbReference type="EMBL" id="PITI01000085">
    <property type="protein sequence ID" value="TBU08901.1"/>
    <property type="molecule type" value="Genomic_DNA"/>
</dbReference>
<dbReference type="Proteomes" id="UP000291404">
    <property type="component" value="Unassembled WGS sequence"/>
</dbReference>
<feature type="coiled-coil region" evidence="13">
    <location>
        <begin position="17"/>
        <end position="44"/>
    </location>
</feature>
<keyword evidence="6 11" id="KW-0862">Zinc</keyword>
<evidence type="ECO:0000256" key="7">
    <source>
        <dbReference type="ARBA" id="ARBA00023015"/>
    </source>
</evidence>
<evidence type="ECO:0000256" key="5">
    <source>
        <dbReference type="ARBA" id="ARBA00022771"/>
    </source>
</evidence>
<gene>
    <name evidence="16" type="ORF">CWI36_0085p0020</name>
    <name evidence="15" type="ORF">CWI39_0947p0010</name>
</gene>
<sequence>MLLKTSLDTLEEIPIQIQQALTKLKETESKIMKYQEEINNKLSKIENDTSDTDKDLNKVNSALLNIYKHEKDIEVHLSHLHMVLDEQMCNLEETCENFKEIVCKTAIPLKNNRITGAFGVSRTNQSEKQDIPYCYCRKGAEGPMVACDGPECSLEWFHNKCVGLKAPPVGKWLCKECQEKTVKEK</sequence>
<dbReference type="SMART" id="SM00249">
    <property type="entry name" value="PHD"/>
    <property type="match status" value="1"/>
</dbReference>
<dbReference type="InterPro" id="IPR011011">
    <property type="entry name" value="Znf_FYVE_PHD"/>
</dbReference>
<dbReference type="InterPro" id="IPR028651">
    <property type="entry name" value="ING_fam"/>
</dbReference>
<evidence type="ECO:0000313" key="16">
    <source>
        <dbReference type="EMBL" id="TBU08901.1"/>
    </source>
</evidence>
<feature type="binding site" evidence="11">
    <location>
        <position position="136"/>
    </location>
    <ligand>
        <name>Zn(2+)</name>
        <dbReference type="ChEBI" id="CHEBI:29105"/>
        <label>1</label>
    </ligand>
</feature>
<keyword evidence="3" id="KW-0341">Growth regulation</keyword>
<feature type="binding site" evidence="11">
    <location>
        <position position="174"/>
    </location>
    <ligand>
        <name>Zn(2+)</name>
        <dbReference type="ChEBI" id="CHEBI:29105"/>
        <label>2</label>
    </ligand>
</feature>
<dbReference type="InterPro" id="IPR013083">
    <property type="entry name" value="Znf_RING/FYVE/PHD"/>
</dbReference>
<comment type="similarity">
    <text evidence="2">Belongs to the ING family.</text>
</comment>
<keyword evidence="9" id="KW-0539">Nucleus</keyword>
<feature type="binding site" evidence="11">
    <location>
        <position position="161"/>
    </location>
    <ligand>
        <name>Zn(2+)</name>
        <dbReference type="ChEBI" id="CHEBI:29105"/>
        <label>1</label>
    </ligand>
</feature>
<comment type="caution">
    <text evidence="16">The sequence shown here is derived from an EMBL/GenBank/DDBJ whole genome shotgun (WGS) entry which is preliminary data.</text>
</comment>
<evidence type="ECO:0000256" key="8">
    <source>
        <dbReference type="ARBA" id="ARBA00023163"/>
    </source>
</evidence>
<dbReference type="VEuPathDB" id="MicrosporidiaDB:CWI36_0085p0020"/>
<keyword evidence="7" id="KW-0805">Transcription regulation</keyword>
<evidence type="ECO:0000313" key="17">
    <source>
        <dbReference type="Proteomes" id="UP000291404"/>
    </source>
</evidence>
<evidence type="ECO:0000256" key="1">
    <source>
        <dbReference type="ARBA" id="ARBA00004123"/>
    </source>
</evidence>
<evidence type="ECO:0000256" key="6">
    <source>
        <dbReference type="ARBA" id="ARBA00022833"/>
    </source>
</evidence>
<keyword evidence="8" id="KW-0804">Transcription</keyword>
<dbReference type="PROSITE" id="PS01359">
    <property type="entry name" value="ZF_PHD_1"/>
    <property type="match status" value="1"/>
</dbReference>
<dbReference type="Proteomes" id="UP000293045">
    <property type="component" value="Unassembled WGS sequence"/>
</dbReference>
<dbReference type="VEuPathDB" id="MicrosporidiaDB:CWI39_0947p0010"/>
<dbReference type="Gene3D" id="3.30.40.10">
    <property type="entry name" value="Zinc/RING finger domain, C3HC4 (zinc finger)"/>
    <property type="match status" value="1"/>
</dbReference>
<evidence type="ECO:0000259" key="14">
    <source>
        <dbReference type="PROSITE" id="PS50016"/>
    </source>
</evidence>
<feature type="site" description="Histone H3K4me3 binding" evidence="10">
    <location>
        <position position="144"/>
    </location>
</feature>
<evidence type="ECO:0000256" key="3">
    <source>
        <dbReference type="ARBA" id="ARBA00022604"/>
    </source>
</evidence>
<evidence type="ECO:0000256" key="4">
    <source>
        <dbReference type="ARBA" id="ARBA00022723"/>
    </source>
</evidence>
<evidence type="ECO:0000313" key="18">
    <source>
        <dbReference type="Proteomes" id="UP000293045"/>
    </source>
</evidence>
<evidence type="ECO:0000256" key="13">
    <source>
        <dbReference type="SAM" id="Coils"/>
    </source>
</evidence>
<dbReference type="PANTHER" id="PTHR10333:SF103">
    <property type="entry name" value="INHIBITOR OF GROWTH PROTEIN 3"/>
    <property type="match status" value="1"/>
</dbReference>
<proteinExistence type="inferred from homology"/>
<dbReference type="InterPro" id="IPR001965">
    <property type="entry name" value="Znf_PHD"/>
</dbReference>
<evidence type="ECO:0000256" key="10">
    <source>
        <dbReference type="PIRSR" id="PIRSR628651-50"/>
    </source>
</evidence>
<feature type="binding site" evidence="11">
    <location>
        <position position="158"/>
    </location>
    <ligand>
        <name>Zn(2+)</name>
        <dbReference type="ChEBI" id="CHEBI:29105"/>
        <label>1</label>
    </ligand>
</feature>
<feature type="binding site" evidence="11">
    <location>
        <position position="147"/>
    </location>
    <ligand>
        <name>Zn(2+)</name>
        <dbReference type="ChEBI" id="CHEBI:29105"/>
        <label>2</label>
    </ligand>
</feature>
<organism evidence="16 17">
    <name type="scientific">Hamiltosporidium magnivora</name>
    <dbReference type="NCBI Taxonomy" id="148818"/>
    <lineage>
        <taxon>Eukaryota</taxon>
        <taxon>Fungi</taxon>
        <taxon>Fungi incertae sedis</taxon>
        <taxon>Microsporidia</taxon>
        <taxon>Dubosqiidae</taxon>
        <taxon>Hamiltosporidium</taxon>
    </lineage>
</organism>
<keyword evidence="5 12" id="KW-0863">Zinc-finger</keyword>
<dbReference type="PROSITE" id="PS50016">
    <property type="entry name" value="ZF_PHD_2"/>
    <property type="match status" value="1"/>
</dbReference>
<feature type="site" description="Histone H3K4me3 binding" evidence="10">
    <location>
        <position position="156"/>
    </location>
</feature>
<accession>A0A4Q9LN55</accession>
<evidence type="ECO:0000256" key="9">
    <source>
        <dbReference type="ARBA" id="ARBA00023242"/>
    </source>
</evidence>
<dbReference type="CDD" id="cd15505">
    <property type="entry name" value="PHD_ING"/>
    <property type="match status" value="1"/>
</dbReference>
<reference evidence="17 18" key="1">
    <citation type="submission" date="2017-12" db="EMBL/GenBank/DDBJ databases">
        <authorList>
            <person name="Pombert J.-F."/>
            <person name="Haag K.L."/>
            <person name="Ebert D."/>
        </authorList>
    </citation>
    <scope>NUCLEOTIDE SEQUENCE [LARGE SCALE GENOMIC DNA]</scope>
    <source>
        <strain evidence="16">BE-OM-2</strain>
        <strain evidence="15">IL-BN-2</strain>
    </source>
</reference>
<comment type="subcellular location">
    <subcellularLocation>
        <location evidence="1">Nucleus</location>
    </subcellularLocation>
</comment>
<feature type="domain" description="PHD-type" evidence="14">
    <location>
        <begin position="131"/>
        <end position="180"/>
    </location>
</feature>
<evidence type="ECO:0000256" key="12">
    <source>
        <dbReference type="PROSITE-ProRule" id="PRU00146"/>
    </source>
</evidence>
<keyword evidence="13" id="KW-0175">Coiled coil</keyword>
<feature type="binding site" evidence="11">
    <location>
        <position position="177"/>
    </location>
    <ligand>
        <name>Zn(2+)</name>
        <dbReference type="ChEBI" id="CHEBI:29105"/>
        <label>2</label>
    </ligand>
</feature>
<dbReference type="GO" id="GO:0005634">
    <property type="term" value="C:nucleus"/>
    <property type="evidence" value="ECO:0007669"/>
    <property type="project" value="UniProtKB-SubCell"/>
</dbReference>
<evidence type="ECO:0000256" key="2">
    <source>
        <dbReference type="ARBA" id="ARBA00010210"/>
    </source>
</evidence>
<dbReference type="InterPro" id="IPR019786">
    <property type="entry name" value="Zinc_finger_PHD-type_CS"/>
</dbReference>
<feature type="binding site" evidence="11">
    <location>
        <position position="152"/>
    </location>
    <ligand>
        <name>Zn(2+)</name>
        <dbReference type="ChEBI" id="CHEBI:29105"/>
        <label>2</label>
    </ligand>
</feature>
<dbReference type="InterPro" id="IPR019787">
    <property type="entry name" value="Znf_PHD-finger"/>
</dbReference>
<evidence type="ECO:0000256" key="11">
    <source>
        <dbReference type="PIRSR" id="PIRSR628651-51"/>
    </source>
</evidence>
<dbReference type="EMBL" id="PIXR01000947">
    <property type="protein sequence ID" value="TBU03561.1"/>
    <property type="molecule type" value="Genomic_DNA"/>
</dbReference>
<dbReference type="AlphaFoldDB" id="A0A4Q9LN55"/>
<keyword evidence="17" id="KW-1185">Reference proteome</keyword>
<feature type="site" description="Histone H3K4me3 binding" evidence="10">
    <location>
        <position position="133"/>
    </location>
</feature>
<evidence type="ECO:0000313" key="15">
    <source>
        <dbReference type="EMBL" id="TBU03561.1"/>
    </source>
</evidence>
<dbReference type="Pfam" id="PF00628">
    <property type="entry name" value="PHD"/>
    <property type="match status" value="1"/>
</dbReference>
<dbReference type="SUPFAM" id="SSF57903">
    <property type="entry name" value="FYVE/PHD zinc finger"/>
    <property type="match status" value="1"/>
</dbReference>